<dbReference type="EMBL" id="LAOD01000024">
    <property type="protein sequence ID" value="KJV84008.1"/>
    <property type="molecule type" value="Genomic_DNA"/>
</dbReference>
<protein>
    <submittedName>
        <fullName evidence="1">Uncharacterized protein</fullName>
    </submittedName>
</protein>
<sequence length="52" mass="5757">MADSEEFFAHEVLSQVEHFAYGGVVSEIAAHAHYDFMKVLGNKALSISRSET</sequence>
<comment type="caution">
    <text evidence="1">The sequence shown here is derived from an EMBL/GenBank/DDBJ whole genome shotgun (WGS) entry which is preliminary data.</text>
</comment>
<gene>
    <name evidence="1" type="ORF">APHCRT_1205</name>
</gene>
<evidence type="ECO:0000313" key="2">
    <source>
        <dbReference type="Proteomes" id="UP000033722"/>
    </source>
</evidence>
<dbReference type="AlphaFoldDB" id="A0A0F3PUR2"/>
<dbReference type="PATRIC" id="fig|1359157.3.peg.1044"/>
<dbReference type="Proteomes" id="UP000033722">
    <property type="component" value="Unassembled WGS sequence"/>
</dbReference>
<organism evidence="1 2">
    <name type="scientific">Anaplasma phagocytophilum str. CRT53-1</name>
    <dbReference type="NCBI Taxonomy" id="1359157"/>
    <lineage>
        <taxon>Bacteria</taxon>
        <taxon>Pseudomonadati</taxon>
        <taxon>Pseudomonadota</taxon>
        <taxon>Alphaproteobacteria</taxon>
        <taxon>Rickettsiales</taxon>
        <taxon>Anaplasmataceae</taxon>
        <taxon>Anaplasma</taxon>
        <taxon>phagocytophilum group</taxon>
    </lineage>
</organism>
<dbReference type="RefSeq" id="WP_155375896.1">
    <property type="nucleotide sequence ID" value="NZ_LAOD01000024.1"/>
</dbReference>
<accession>A0A0F3PUR2</accession>
<name>A0A0F3PUR2_ANAPH</name>
<proteinExistence type="predicted"/>
<evidence type="ECO:0000313" key="1">
    <source>
        <dbReference type="EMBL" id="KJV84008.1"/>
    </source>
</evidence>
<reference evidence="1 2" key="1">
    <citation type="submission" date="2015-01" db="EMBL/GenBank/DDBJ databases">
        <title>Genome Sequencing of Rickettsiales.</title>
        <authorList>
            <person name="Daugherty S.C."/>
            <person name="Su Q."/>
            <person name="Abolude K."/>
            <person name="Beier-Sexton M."/>
            <person name="Carlyon J.A."/>
            <person name="Carter R."/>
            <person name="Day N.P."/>
            <person name="Dumler S.J."/>
            <person name="Dyachenko V."/>
            <person name="Godinez A."/>
            <person name="Kurtti T.J."/>
            <person name="Lichay M."/>
            <person name="Mullins K.E."/>
            <person name="Ott S."/>
            <person name="Pappas-Brown V."/>
            <person name="Paris D.H."/>
            <person name="Patel P."/>
            <person name="Richards A.L."/>
            <person name="Sadzewicz L."/>
            <person name="Sears K."/>
            <person name="Seidman D."/>
            <person name="Sengamalay N."/>
            <person name="Stenos J."/>
            <person name="Tallon L.J."/>
            <person name="Vincent G."/>
            <person name="Fraser C.M."/>
            <person name="Munderloh U."/>
            <person name="Dunning-Hotopp J.C."/>
        </authorList>
    </citation>
    <scope>NUCLEOTIDE SEQUENCE [LARGE SCALE GENOMIC DNA]</scope>
    <source>
        <strain evidence="1 2">CRT53-1</strain>
    </source>
</reference>